<evidence type="ECO:0000313" key="3">
    <source>
        <dbReference type="EMBL" id="ROW09276.1"/>
    </source>
</evidence>
<evidence type="ECO:0000313" key="4">
    <source>
        <dbReference type="Proteomes" id="UP000285146"/>
    </source>
</evidence>
<dbReference type="SUPFAM" id="SSF56112">
    <property type="entry name" value="Protein kinase-like (PK-like)"/>
    <property type="match status" value="1"/>
</dbReference>
<dbReference type="GO" id="GO:0044773">
    <property type="term" value="P:mitotic DNA damage checkpoint signaling"/>
    <property type="evidence" value="ECO:0007669"/>
    <property type="project" value="TreeGrafter"/>
</dbReference>
<dbReference type="PROSITE" id="PS00108">
    <property type="entry name" value="PROTEIN_KINASE_ST"/>
    <property type="match status" value="1"/>
</dbReference>
<organism evidence="3 4">
    <name type="scientific">Cytospora leucostoma</name>
    <dbReference type="NCBI Taxonomy" id="1230097"/>
    <lineage>
        <taxon>Eukaryota</taxon>
        <taxon>Fungi</taxon>
        <taxon>Dikarya</taxon>
        <taxon>Ascomycota</taxon>
        <taxon>Pezizomycotina</taxon>
        <taxon>Sordariomycetes</taxon>
        <taxon>Sordariomycetidae</taxon>
        <taxon>Diaporthales</taxon>
        <taxon>Cytosporaceae</taxon>
        <taxon>Cytospora</taxon>
    </lineage>
</organism>
<dbReference type="Pfam" id="PF00069">
    <property type="entry name" value="Pkinase"/>
    <property type="match status" value="1"/>
</dbReference>
<proteinExistence type="predicted"/>
<dbReference type="Gene3D" id="1.10.510.10">
    <property type="entry name" value="Transferase(Phosphotransferase) domain 1"/>
    <property type="match status" value="1"/>
</dbReference>
<feature type="domain" description="Protein kinase" evidence="2">
    <location>
        <begin position="1"/>
        <end position="315"/>
    </location>
</feature>
<dbReference type="InterPro" id="IPR011009">
    <property type="entry name" value="Kinase-like_dom_sf"/>
</dbReference>
<sequence>MASILRVGQVLKGRVSTYTLTKEVYKSADDGVVFLARQNHREEKCILKSIPGHWRLQNEATILGRYQDKTPFLRPLLDEIEEPPEPASIVLKYLDTDLLSESNKNRLSRSEIKQVARAVLEVLKVLHQDGMVHTDIKLDNIFVNYGQGRQRFSTIQLGDCGGVVHQDSEFARDGHVIGAAFTRSPESTFQLRWGTATDIWSFGNAILSLLYGGNYHVFNPANEGVKPDDDNYFYMVLKRMHRLFGPFPHSYTEFNDEGVNEVCQIINMQGPPQKPFQRVTPKEVPPADKKFLLKIMKLDPRDRPTAEELLADEWFTEESEDTRAPLPVQAPAGDDKASLPQREGTAENASSVPPLEEETKG</sequence>
<dbReference type="InParanoid" id="A0A423X0C0"/>
<comment type="caution">
    <text evidence="3">The sequence shown here is derived from an EMBL/GenBank/DDBJ whole genome shotgun (WGS) entry which is preliminary data.</text>
</comment>
<name>A0A423X0C0_9PEZI</name>
<dbReference type="OrthoDB" id="5979581at2759"/>
<dbReference type="InterPro" id="IPR008271">
    <property type="entry name" value="Ser/Thr_kinase_AS"/>
</dbReference>
<reference evidence="3 4" key="1">
    <citation type="submission" date="2015-09" db="EMBL/GenBank/DDBJ databases">
        <title>Host preference determinants of Valsa canker pathogens revealed by comparative genomics.</title>
        <authorList>
            <person name="Yin Z."/>
            <person name="Huang L."/>
        </authorList>
    </citation>
    <scope>NUCLEOTIDE SEQUENCE [LARGE SCALE GENOMIC DNA]</scope>
    <source>
        <strain evidence="3 4">SXYLt</strain>
    </source>
</reference>
<feature type="region of interest" description="Disordered" evidence="1">
    <location>
        <begin position="310"/>
        <end position="361"/>
    </location>
</feature>
<dbReference type="STRING" id="1230097.A0A423X0C0"/>
<dbReference type="PROSITE" id="PS50011">
    <property type="entry name" value="PROTEIN_KINASE_DOM"/>
    <property type="match status" value="1"/>
</dbReference>
<keyword evidence="4" id="KW-1185">Reference proteome</keyword>
<protein>
    <recommendedName>
        <fullName evidence="2">Protein kinase domain-containing protein</fullName>
    </recommendedName>
</protein>
<dbReference type="AlphaFoldDB" id="A0A423X0C0"/>
<dbReference type="PANTHER" id="PTHR44167:SF24">
    <property type="entry name" value="SERINE_THREONINE-PROTEIN KINASE CHK2"/>
    <property type="match status" value="1"/>
</dbReference>
<dbReference type="GO" id="GO:0004674">
    <property type="term" value="F:protein serine/threonine kinase activity"/>
    <property type="evidence" value="ECO:0007669"/>
    <property type="project" value="TreeGrafter"/>
</dbReference>
<evidence type="ECO:0000259" key="2">
    <source>
        <dbReference type="PROSITE" id="PS50011"/>
    </source>
</evidence>
<accession>A0A423X0C0</accession>
<gene>
    <name evidence="3" type="ORF">VPNG_05790</name>
</gene>
<evidence type="ECO:0000256" key="1">
    <source>
        <dbReference type="SAM" id="MobiDB-lite"/>
    </source>
</evidence>
<feature type="compositionally biased region" description="Acidic residues" evidence="1">
    <location>
        <begin position="310"/>
        <end position="320"/>
    </location>
</feature>
<dbReference type="GO" id="GO:0005524">
    <property type="term" value="F:ATP binding"/>
    <property type="evidence" value="ECO:0007669"/>
    <property type="project" value="InterPro"/>
</dbReference>
<dbReference type="Proteomes" id="UP000285146">
    <property type="component" value="Unassembled WGS sequence"/>
</dbReference>
<dbReference type="EMBL" id="LKEB01000031">
    <property type="protein sequence ID" value="ROW09276.1"/>
    <property type="molecule type" value="Genomic_DNA"/>
</dbReference>
<dbReference type="GO" id="GO:0005634">
    <property type="term" value="C:nucleus"/>
    <property type="evidence" value="ECO:0007669"/>
    <property type="project" value="TreeGrafter"/>
</dbReference>
<dbReference type="SMART" id="SM00220">
    <property type="entry name" value="S_TKc"/>
    <property type="match status" value="1"/>
</dbReference>
<dbReference type="PANTHER" id="PTHR44167">
    <property type="entry name" value="OVARIAN-SPECIFIC SERINE/THREONINE-PROTEIN KINASE LOK-RELATED"/>
    <property type="match status" value="1"/>
</dbReference>
<dbReference type="InterPro" id="IPR000719">
    <property type="entry name" value="Prot_kinase_dom"/>
</dbReference>